<protein>
    <submittedName>
        <fullName evidence="1">Uncharacterized protein</fullName>
    </submittedName>
</protein>
<name>A0A166BYY8_9AGAM</name>
<gene>
    <name evidence="1" type="ORF">FIBSPDRAFT_138724</name>
</gene>
<accession>A0A166BYY8</accession>
<proteinExistence type="predicted"/>
<dbReference type="EMBL" id="KV417637">
    <property type="protein sequence ID" value="KZP13120.1"/>
    <property type="molecule type" value="Genomic_DNA"/>
</dbReference>
<sequence>MLGAGVNTIALLPTPPPGAAQPRRRSAGVRTMTCYRSCVHSCWISCSAGMSTLLFRTSCHPLGQPLVHLHDSDVCPRHEDLDPQCWLSAAGHEGLSVWPQRRISLRRHRGRRTGRHSFSLLFFSC</sequence>
<organism evidence="1 2">
    <name type="scientific">Athelia psychrophila</name>
    <dbReference type="NCBI Taxonomy" id="1759441"/>
    <lineage>
        <taxon>Eukaryota</taxon>
        <taxon>Fungi</taxon>
        <taxon>Dikarya</taxon>
        <taxon>Basidiomycota</taxon>
        <taxon>Agaricomycotina</taxon>
        <taxon>Agaricomycetes</taxon>
        <taxon>Agaricomycetidae</taxon>
        <taxon>Atheliales</taxon>
        <taxon>Atheliaceae</taxon>
        <taxon>Athelia</taxon>
    </lineage>
</organism>
<reference evidence="1 2" key="1">
    <citation type="journal article" date="2016" name="Mol. Biol. Evol.">
        <title>Comparative Genomics of Early-Diverging Mushroom-Forming Fungi Provides Insights into the Origins of Lignocellulose Decay Capabilities.</title>
        <authorList>
            <person name="Nagy L.G."/>
            <person name="Riley R."/>
            <person name="Tritt A."/>
            <person name="Adam C."/>
            <person name="Daum C."/>
            <person name="Floudas D."/>
            <person name="Sun H."/>
            <person name="Yadav J.S."/>
            <person name="Pangilinan J."/>
            <person name="Larsson K.H."/>
            <person name="Matsuura K."/>
            <person name="Barry K."/>
            <person name="Labutti K."/>
            <person name="Kuo R."/>
            <person name="Ohm R.A."/>
            <person name="Bhattacharya S.S."/>
            <person name="Shirouzu T."/>
            <person name="Yoshinaga Y."/>
            <person name="Martin F.M."/>
            <person name="Grigoriev I.V."/>
            <person name="Hibbett D.S."/>
        </authorList>
    </citation>
    <scope>NUCLEOTIDE SEQUENCE [LARGE SCALE GENOMIC DNA]</scope>
    <source>
        <strain evidence="1 2">CBS 109695</strain>
    </source>
</reference>
<evidence type="ECO:0000313" key="1">
    <source>
        <dbReference type="EMBL" id="KZP13120.1"/>
    </source>
</evidence>
<dbReference type="Proteomes" id="UP000076532">
    <property type="component" value="Unassembled WGS sequence"/>
</dbReference>
<dbReference type="AlphaFoldDB" id="A0A166BYY8"/>
<keyword evidence="2" id="KW-1185">Reference proteome</keyword>
<evidence type="ECO:0000313" key="2">
    <source>
        <dbReference type="Proteomes" id="UP000076532"/>
    </source>
</evidence>